<evidence type="ECO:0000256" key="8">
    <source>
        <dbReference type="ARBA" id="ARBA00022771"/>
    </source>
</evidence>
<dbReference type="InterPro" id="IPR036236">
    <property type="entry name" value="Znf_C2H2_sf"/>
</dbReference>
<dbReference type="InterPro" id="IPR029063">
    <property type="entry name" value="SAM-dependent_MTases_sf"/>
</dbReference>
<keyword evidence="8" id="KW-0863">Zinc-finger</keyword>
<dbReference type="Pfam" id="PF22528">
    <property type="entry name" value="PRMT_C"/>
    <property type="match status" value="1"/>
</dbReference>
<dbReference type="GO" id="GO:0005634">
    <property type="term" value="C:nucleus"/>
    <property type="evidence" value="ECO:0007669"/>
    <property type="project" value="TreeGrafter"/>
</dbReference>
<dbReference type="SUPFAM" id="SSF53335">
    <property type="entry name" value="S-adenosyl-L-methionine-dependent methyltransferases"/>
    <property type="match status" value="1"/>
</dbReference>
<evidence type="ECO:0000256" key="10">
    <source>
        <dbReference type="ARBA" id="ARBA00047384"/>
    </source>
</evidence>
<dbReference type="GO" id="GO:0005829">
    <property type="term" value="C:cytosol"/>
    <property type="evidence" value="ECO:0007669"/>
    <property type="project" value="UniProtKB-SubCell"/>
</dbReference>
<dbReference type="PANTHER" id="PTHR11006">
    <property type="entry name" value="PROTEIN ARGININE N-METHYLTRANSFERASE"/>
    <property type="match status" value="1"/>
</dbReference>
<dbReference type="Pfam" id="PF21137">
    <property type="entry name" value="ANM3_C2H2_Zf"/>
    <property type="match status" value="1"/>
</dbReference>
<keyword evidence="3" id="KW-0963">Cytoplasm</keyword>
<accession>A0A7R8VFJ7</accession>
<proteinExistence type="predicted"/>
<evidence type="ECO:0000256" key="9">
    <source>
        <dbReference type="ARBA" id="ARBA00022833"/>
    </source>
</evidence>
<evidence type="ECO:0000256" key="11">
    <source>
        <dbReference type="ARBA" id="ARBA00049303"/>
    </source>
</evidence>
<evidence type="ECO:0000259" key="16">
    <source>
        <dbReference type="Pfam" id="PF22528"/>
    </source>
</evidence>
<evidence type="ECO:0000256" key="1">
    <source>
        <dbReference type="ARBA" id="ARBA00004514"/>
    </source>
</evidence>
<dbReference type="EC" id="2.1.1.319" evidence="2"/>
<comment type="catalytic activity">
    <reaction evidence="11">
        <text>L-arginyl-[protein] + S-adenosyl-L-methionine = N(omega)-methyl-L-arginyl-[protein] + S-adenosyl-L-homocysteine + H(+)</text>
        <dbReference type="Rhea" id="RHEA:48100"/>
        <dbReference type="Rhea" id="RHEA-COMP:10532"/>
        <dbReference type="Rhea" id="RHEA-COMP:11990"/>
        <dbReference type="ChEBI" id="CHEBI:15378"/>
        <dbReference type="ChEBI" id="CHEBI:29965"/>
        <dbReference type="ChEBI" id="CHEBI:57856"/>
        <dbReference type="ChEBI" id="CHEBI:59789"/>
        <dbReference type="ChEBI" id="CHEBI:65280"/>
    </reaction>
    <physiologicalReaction direction="left-to-right" evidence="11">
        <dbReference type="Rhea" id="RHEA:48101"/>
    </physiologicalReaction>
</comment>
<dbReference type="InterPro" id="IPR055135">
    <property type="entry name" value="PRMT_dom"/>
</dbReference>
<evidence type="ECO:0000256" key="5">
    <source>
        <dbReference type="ARBA" id="ARBA00022679"/>
    </source>
</evidence>
<dbReference type="PANTHER" id="PTHR11006:SF53">
    <property type="entry name" value="PROTEIN ARGININE N-METHYLTRANSFERASE 3"/>
    <property type="match status" value="1"/>
</dbReference>
<evidence type="ECO:0000259" key="15">
    <source>
        <dbReference type="Pfam" id="PF21137"/>
    </source>
</evidence>
<dbReference type="InterPro" id="IPR041698">
    <property type="entry name" value="Methyltransf_25"/>
</dbReference>
<dbReference type="InterPro" id="IPR049482">
    <property type="entry name" value="ANM3-like_C2H2_Zf"/>
</dbReference>
<comment type="subcellular location">
    <subcellularLocation>
        <location evidence="1">Cytoplasm</location>
        <location evidence="1">Cytosol</location>
    </subcellularLocation>
</comment>
<feature type="domain" description="Protein arginine N-methyltransferase" evidence="16">
    <location>
        <begin position="385"/>
        <end position="529"/>
    </location>
</feature>
<dbReference type="InterPro" id="IPR025799">
    <property type="entry name" value="Arg_MeTrfase"/>
</dbReference>
<feature type="domain" description="Protein arginine N-methyltransferase 3-like C2H2 zinc finger" evidence="15">
    <location>
        <begin position="66"/>
        <end position="109"/>
    </location>
</feature>
<evidence type="ECO:0000256" key="6">
    <source>
        <dbReference type="ARBA" id="ARBA00022691"/>
    </source>
</evidence>
<evidence type="ECO:0000256" key="12">
    <source>
        <dbReference type="PROSITE-ProRule" id="PRU01015"/>
    </source>
</evidence>
<dbReference type="SUPFAM" id="SSF57667">
    <property type="entry name" value="beta-beta-alpha zinc fingers"/>
    <property type="match status" value="1"/>
</dbReference>
<evidence type="ECO:0000256" key="3">
    <source>
        <dbReference type="ARBA" id="ARBA00022490"/>
    </source>
</evidence>
<keyword evidence="4 12" id="KW-0489">Methyltransferase</keyword>
<feature type="compositionally biased region" description="Basic and acidic residues" evidence="13">
    <location>
        <begin position="1"/>
        <end position="13"/>
    </location>
</feature>
<dbReference type="PROSITE" id="PS51678">
    <property type="entry name" value="SAM_MT_PRMT"/>
    <property type="match status" value="1"/>
</dbReference>
<evidence type="ECO:0000256" key="4">
    <source>
        <dbReference type="ARBA" id="ARBA00022603"/>
    </source>
</evidence>
<evidence type="ECO:0000256" key="7">
    <source>
        <dbReference type="ARBA" id="ARBA00022723"/>
    </source>
</evidence>
<evidence type="ECO:0000256" key="13">
    <source>
        <dbReference type="SAM" id="MobiDB-lite"/>
    </source>
</evidence>
<organism evidence="17">
    <name type="scientific">Timema douglasi</name>
    <name type="common">Walking stick</name>
    <dbReference type="NCBI Taxonomy" id="61478"/>
    <lineage>
        <taxon>Eukaryota</taxon>
        <taxon>Metazoa</taxon>
        <taxon>Ecdysozoa</taxon>
        <taxon>Arthropoda</taxon>
        <taxon>Hexapoda</taxon>
        <taxon>Insecta</taxon>
        <taxon>Pterygota</taxon>
        <taxon>Neoptera</taxon>
        <taxon>Polyneoptera</taxon>
        <taxon>Phasmatodea</taxon>
        <taxon>Timematodea</taxon>
        <taxon>Timematoidea</taxon>
        <taxon>Timematidae</taxon>
        <taxon>Timema</taxon>
    </lineage>
</organism>
<dbReference type="GO" id="GO:0032259">
    <property type="term" value="P:methylation"/>
    <property type="evidence" value="ECO:0007669"/>
    <property type="project" value="UniProtKB-KW"/>
</dbReference>
<dbReference type="GO" id="GO:0008270">
    <property type="term" value="F:zinc ion binding"/>
    <property type="evidence" value="ECO:0007669"/>
    <property type="project" value="UniProtKB-KW"/>
</dbReference>
<dbReference type="AlphaFoldDB" id="A0A7R8VFJ7"/>
<dbReference type="EMBL" id="OA565713">
    <property type="protein sequence ID" value="CAD7197563.1"/>
    <property type="molecule type" value="Genomic_DNA"/>
</dbReference>
<evidence type="ECO:0000259" key="14">
    <source>
        <dbReference type="Pfam" id="PF13649"/>
    </source>
</evidence>
<keyword evidence="6 12" id="KW-0949">S-adenosyl-L-methionine</keyword>
<dbReference type="Pfam" id="PF13649">
    <property type="entry name" value="Methyltransf_25"/>
    <property type="match status" value="1"/>
</dbReference>
<dbReference type="Gene3D" id="3.40.50.150">
    <property type="entry name" value="Vaccinia Virus protein VP39"/>
    <property type="match status" value="1"/>
</dbReference>
<dbReference type="CDD" id="cd02440">
    <property type="entry name" value="AdoMet_MTases"/>
    <property type="match status" value="1"/>
</dbReference>
<evidence type="ECO:0000256" key="2">
    <source>
        <dbReference type="ARBA" id="ARBA00011925"/>
    </source>
</evidence>
<name>A0A7R8VFJ7_TIMDO</name>
<protein>
    <recommendedName>
        <fullName evidence="2">type I protein arginine methyltransferase</fullName>
        <ecNumber evidence="2">2.1.1.319</ecNumber>
    </recommendedName>
</protein>
<gene>
    <name evidence="17" type="ORF">TDIB3V08_LOCUS3867</name>
</gene>
<feature type="region of interest" description="Disordered" evidence="13">
    <location>
        <begin position="1"/>
        <end position="22"/>
    </location>
</feature>
<dbReference type="Gene3D" id="2.70.160.11">
    <property type="entry name" value="Hnrnp arginine n-methyltransferase1"/>
    <property type="match status" value="1"/>
</dbReference>
<reference evidence="17" key="1">
    <citation type="submission" date="2020-11" db="EMBL/GenBank/DDBJ databases">
        <authorList>
            <person name="Tran Van P."/>
        </authorList>
    </citation>
    <scope>NUCLEOTIDE SEQUENCE</scope>
</reference>
<keyword evidence="5 12" id="KW-0808">Transferase</keyword>
<keyword evidence="7" id="KW-0479">Metal-binding</keyword>
<dbReference type="FunFam" id="3.40.50.150:FF:000003">
    <property type="entry name" value="Blast:Protein arginine N-methyltransferase 1"/>
    <property type="match status" value="1"/>
</dbReference>
<feature type="domain" description="Methyltransferase" evidence="14">
    <location>
        <begin position="270"/>
        <end position="367"/>
    </location>
</feature>
<comment type="catalytic activity">
    <reaction evidence="10">
        <text>L-arginyl-[protein] + 2 S-adenosyl-L-methionine = N(omega),N(omega)-dimethyl-L-arginyl-[protein] + 2 S-adenosyl-L-homocysteine + 2 H(+)</text>
        <dbReference type="Rhea" id="RHEA:48096"/>
        <dbReference type="Rhea" id="RHEA-COMP:10532"/>
        <dbReference type="Rhea" id="RHEA-COMP:11991"/>
        <dbReference type="ChEBI" id="CHEBI:15378"/>
        <dbReference type="ChEBI" id="CHEBI:29965"/>
        <dbReference type="ChEBI" id="CHEBI:57856"/>
        <dbReference type="ChEBI" id="CHEBI:59789"/>
        <dbReference type="ChEBI" id="CHEBI:61897"/>
        <dbReference type="EC" id="2.1.1.319"/>
    </reaction>
    <physiologicalReaction direction="left-to-right" evidence="10">
        <dbReference type="Rhea" id="RHEA:48097"/>
    </physiologicalReaction>
</comment>
<dbReference type="GO" id="GO:0042054">
    <property type="term" value="F:histone methyltransferase activity"/>
    <property type="evidence" value="ECO:0007669"/>
    <property type="project" value="TreeGrafter"/>
</dbReference>
<keyword evidence="9" id="KW-0862">Zinc</keyword>
<sequence>MASAKDIPELHCEMDDEDDDSDDWNEVEEMDQPLVVCLFCPRGFGAINDAITHCKKDHLFDLHKLRTRFNMDCFSFIKLVNYIRIHHPEPSVLMDSMEIVWEGEEYMKPVHEDDPWLMFDIDDLEVSFPNISIGNNGFHVVNAENGCVTLSEHHFAELQRTIQTLTVQVQEKDAVLEGVLQDMEVMRGATRHLLSSSKCSESAEPLLERGVKVLTGKPNGMRPLGRPRHRREDIIRIDLKEIGYNEDHVRTDSYRKAILENQATMAGKSVLDLGCGTGILSMFAASAGALRVVGIDQSDIIYHAMDIIRENHLSSKVQLVKGRLEDTNLPIEKVDVIVSEWMGYFLLFEGMLDSVIYARDHYLSPGGLLLPNRCSISLLGVADLVRYGELVGFWSDVYGYRMSCLQREVVREPMVEVISEEKVVTDTCLLTQLDLYTCTIGSVDFTADFELRVTQDDTLTALAGFFDVFFDLPCHVSFTTGPHKPPTHWKQTIFFLDEPIPVKLGEVLSGKLICQRHRKEVRSLTVTIILQGKKCKYIMS</sequence>
<dbReference type="GO" id="GO:0035242">
    <property type="term" value="F:protein-arginine omega-N asymmetric methyltransferase activity"/>
    <property type="evidence" value="ECO:0007669"/>
    <property type="project" value="UniProtKB-EC"/>
</dbReference>
<evidence type="ECO:0000313" key="17">
    <source>
        <dbReference type="EMBL" id="CAD7197563.1"/>
    </source>
</evidence>